<comment type="caution">
    <text evidence="2">The sequence shown here is derived from an EMBL/GenBank/DDBJ whole genome shotgun (WGS) entry which is preliminary data.</text>
</comment>
<dbReference type="OrthoDB" id="3238275at2"/>
<evidence type="ECO:0000313" key="3">
    <source>
        <dbReference type="Proteomes" id="UP000216725"/>
    </source>
</evidence>
<feature type="region of interest" description="Disordered" evidence="1">
    <location>
        <begin position="262"/>
        <end position="286"/>
    </location>
</feature>
<evidence type="ECO:0000256" key="1">
    <source>
        <dbReference type="SAM" id="MobiDB-lite"/>
    </source>
</evidence>
<dbReference type="Proteomes" id="UP000216725">
    <property type="component" value="Unassembled WGS sequence"/>
</dbReference>
<reference evidence="2 3" key="1">
    <citation type="journal article" date="2017" name="BMC Genomics">
        <title>Comparative genomic and phylogenomic analyses of the Bifidobacteriaceae family.</title>
        <authorList>
            <person name="Lugli G.A."/>
            <person name="Milani C."/>
            <person name="Turroni F."/>
            <person name="Duranti S."/>
            <person name="Mancabelli L."/>
            <person name="Mangifesta M."/>
            <person name="Ferrario C."/>
            <person name="Modesto M."/>
            <person name="Mattarelli P."/>
            <person name="Jiri K."/>
            <person name="van Sinderen D."/>
            <person name="Ventura M."/>
        </authorList>
    </citation>
    <scope>NUCLEOTIDE SEQUENCE [LARGE SCALE GENOMIC DNA]</scope>
    <source>
        <strain evidence="2 3">DSM 24742</strain>
    </source>
</reference>
<evidence type="ECO:0000313" key="2">
    <source>
        <dbReference type="EMBL" id="OZG52354.1"/>
    </source>
</evidence>
<keyword evidence="3" id="KW-1185">Reference proteome</keyword>
<dbReference type="AlphaFoldDB" id="A0A261EZQ8"/>
<organism evidence="2 3">
    <name type="scientific">Pseudoscardovia radai</name>
    <dbReference type="NCBI Taxonomy" id="987066"/>
    <lineage>
        <taxon>Bacteria</taxon>
        <taxon>Bacillati</taxon>
        <taxon>Actinomycetota</taxon>
        <taxon>Actinomycetes</taxon>
        <taxon>Bifidobacteriales</taxon>
        <taxon>Bifidobacteriaceae</taxon>
        <taxon>Pseudoscardovia</taxon>
    </lineage>
</organism>
<proteinExistence type="predicted"/>
<dbReference type="RefSeq" id="WP_094660379.1">
    <property type="nucleotide sequence ID" value="NZ_JBKZBO010000023.1"/>
</dbReference>
<dbReference type="EMBL" id="MWWR01000004">
    <property type="protein sequence ID" value="OZG52354.1"/>
    <property type="molecule type" value="Genomic_DNA"/>
</dbReference>
<accession>A0A261EZQ8</accession>
<name>A0A261EZQ8_9BIFI</name>
<gene>
    <name evidence="2" type="ORF">PSRA_0543</name>
</gene>
<protein>
    <submittedName>
        <fullName evidence="2">Uncharacterized protein</fullName>
    </submittedName>
</protein>
<sequence length="286" mass="31054">MNETNWNDPQLVARVSDEASVREAAEEGQALMALWPLTQSLHMDNDVKYAEELQVRLTRQFAMLLIGDPELATSVTLADADFVYEGAESIPGRPQPVVDALIRANEAYDAAADYSDDGDAAHIVDAAQRVGAHDDAARFFTQALDDGDAFVGQVAQDAQSEGDPVGRVAIVFSAVALAFYGALTAGRAAAESSDGNLTAGAIAAMLYVNELGERYGVPRLFLTADRLMELDAPTEPVPFVRALAAEASREWAKHRADVLWDPDKAKADSEEEDRKRNREELAKKFQ</sequence>